<keyword evidence="2" id="KW-1185">Reference proteome</keyword>
<dbReference type="EMBL" id="KN817523">
    <property type="protein sequence ID" value="KJA27845.1"/>
    <property type="molecule type" value="Genomic_DNA"/>
</dbReference>
<organism evidence="1 2">
    <name type="scientific">Hypholoma sublateritium (strain FD-334 SS-4)</name>
    <dbReference type="NCBI Taxonomy" id="945553"/>
    <lineage>
        <taxon>Eukaryota</taxon>
        <taxon>Fungi</taxon>
        <taxon>Dikarya</taxon>
        <taxon>Basidiomycota</taxon>
        <taxon>Agaricomycotina</taxon>
        <taxon>Agaricomycetes</taxon>
        <taxon>Agaricomycetidae</taxon>
        <taxon>Agaricales</taxon>
        <taxon>Agaricineae</taxon>
        <taxon>Strophariaceae</taxon>
        <taxon>Hypholoma</taxon>
    </lineage>
</organism>
<evidence type="ECO:0008006" key="3">
    <source>
        <dbReference type="Google" id="ProtNLM"/>
    </source>
</evidence>
<reference evidence="2" key="1">
    <citation type="submission" date="2014-04" db="EMBL/GenBank/DDBJ databases">
        <title>Evolutionary Origins and Diversification of the Mycorrhizal Mutualists.</title>
        <authorList>
            <consortium name="DOE Joint Genome Institute"/>
            <consortium name="Mycorrhizal Genomics Consortium"/>
            <person name="Kohler A."/>
            <person name="Kuo A."/>
            <person name="Nagy L.G."/>
            <person name="Floudas D."/>
            <person name="Copeland A."/>
            <person name="Barry K.W."/>
            <person name="Cichocki N."/>
            <person name="Veneault-Fourrey C."/>
            <person name="LaButti K."/>
            <person name="Lindquist E.A."/>
            <person name="Lipzen A."/>
            <person name="Lundell T."/>
            <person name="Morin E."/>
            <person name="Murat C."/>
            <person name="Riley R."/>
            <person name="Ohm R."/>
            <person name="Sun H."/>
            <person name="Tunlid A."/>
            <person name="Henrissat B."/>
            <person name="Grigoriev I.V."/>
            <person name="Hibbett D.S."/>
            <person name="Martin F."/>
        </authorList>
    </citation>
    <scope>NUCLEOTIDE SEQUENCE [LARGE SCALE GENOMIC DNA]</scope>
    <source>
        <strain evidence="2">FD-334 SS-4</strain>
    </source>
</reference>
<gene>
    <name evidence="1" type="ORF">HYPSUDRAFT_197996</name>
</gene>
<dbReference type="Proteomes" id="UP000054270">
    <property type="component" value="Unassembled WGS sequence"/>
</dbReference>
<dbReference type="Gene3D" id="3.80.10.10">
    <property type="entry name" value="Ribonuclease Inhibitor"/>
    <property type="match status" value="1"/>
</dbReference>
<evidence type="ECO:0000313" key="1">
    <source>
        <dbReference type="EMBL" id="KJA27845.1"/>
    </source>
</evidence>
<protein>
    <recommendedName>
        <fullName evidence="3">F-box domain-containing protein</fullName>
    </recommendedName>
</protein>
<evidence type="ECO:0000313" key="2">
    <source>
        <dbReference type="Proteomes" id="UP000054270"/>
    </source>
</evidence>
<name>A0A0D2Q7Y8_HYPSF</name>
<dbReference type="AlphaFoldDB" id="A0A0D2Q7Y8"/>
<dbReference type="OrthoDB" id="3171058at2759"/>
<sequence length="515" mass="58527">MLRLWTRLEELLIPFKCVFNVPTPVRREREVKRRIPPDLPLEIWLEIFQFATYVYQEVSIKPLDPFTTKQQTTNAMGANTPSLAMRTKLALVLVSRDWRRVSEKILYQHLVIRSPFRASIILKTLQSSQSGSTSEMGQPSIPGYGQYVRHIEIFTFTRGSNDIKYLQVIFQILQLCPNLRMLSGRWIHSLPIEFLNGLAALLGSKLSELYWSERQITDNQSTNTNLKFLSSFQSLRVLDLRHFVGSNPSSWPERGPDLSLPLVQTLTLSLNPRSLEAASRFRLPSLRNLTLLNSVPEDDTHDLLKSFLRAHGKSLVMIDLPTPSVDSDPDPDNALSRRTKPHINPDIFLAGDICPNLETLVFSVSSPAMQPYTHSNLRRIGLRGLHVDGLYPEKPSLTKDHLMTFNVSRFPQLQLIQTVGLLVEASSDSLAKDLFIWWVERFESMDVLLVDGEGVMWAYHPETAHEMTGTAERVHTTNSTTLLKPVHDLEQPKAEVGHDKHPKDKCSIINVESSV</sequence>
<dbReference type="STRING" id="945553.A0A0D2Q7Y8"/>
<dbReference type="SUPFAM" id="SSF52047">
    <property type="entry name" value="RNI-like"/>
    <property type="match status" value="1"/>
</dbReference>
<accession>A0A0D2Q7Y8</accession>
<proteinExistence type="predicted"/>
<dbReference type="OMA" id="PDVFIWW"/>
<dbReference type="InterPro" id="IPR032675">
    <property type="entry name" value="LRR_dom_sf"/>
</dbReference>